<evidence type="ECO:0000313" key="2">
    <source>
        <dbReference type="EMBL" id="GAJ21679.1"/>
    </source>
</evidence>
<feature type="region of interest" description="Disordered" evidence="1">
    <location>
        <begin position="1"/>
        <end position="29"/>
    </location>
</feature>
<feature type="compositionally biased region" description="Basic and acidic residues" evidence="1">
    <location>
        <begin position="19"/>
        <end position="29"/>
    </location>
</feature>
<reference evidence="2" key="1">
    <citation type="journal article" date="2014" name="Front. Microbiol.">
        <title>High frequency of phylogenetically diverse reductive dehalogenase-homologous genes in deep subseafloor sedimentary metagenomes.</title>
        <authorList>
            <person name="Kawai M."/>
            <person name="Futagami T."/>
            <person name="Toyoda A."/>
            <person name="Takaki Y."/>
            <person name="Nishi S."/>
            <person name="Hori S."/>
            <person name="Arai W."/>
            <person name="Tsubouchi T."/>
            <person name="Morono Y."/>
            <person name="Uchiyama I."/>
            <person name="Ito T."/>
            <person name="Fujiyama A."/>
            <person name="Inagaki F."/>
            <person name="Takami H."/>
        </authorList>
    </citation>
    <scope>NUCLEOTIDE SEQUENCE</scope>
    <source>
        <strain evidence="2">Expedition CK06-06</strain>
    </source>
</reference>
<gene>
    <name evidence="2" type="ORF">S12H4_58806</name>
</gene>
<dbReference type="EMBL" id="BARW01038281">
    <property type="protein sequence ID" value="GAJ21679.1"/>
    <property type="molecule type" value="Genomic_DNA"/>
</dbReference>
<proteinExistence type="predicted"/>
<comment type="caution">
    <text evidence="2">The sequence shown here is derived from an EMBL/GenBank/DDBJ whole genome shotgun (WGS) entry which is preliminary data.</text>
</comment>
<protein>
    <submittedName>
        <fullName evidence="2">Uncharacterized protein</fullName>
    </submittedName>
</protein>
<feature type="non-terminal residue" evidence="2">
    <location>
        <position position="1"/>
    </location>
</feature>
<dbReference type="AlphaFoldDB" id="X1UW35"/>
<evidence type="ECO:0000256" key="1">
    <source>
        <dbReference type="SAM" id="MobiDB-lite"/>
    </source>
</evidence>
<sequence>ADQGWFGESEISGCQARASEGDEGQKEKN</sequence>
<name>X1UW35_9ZZZZ</name>
<accession>X1UW35</accession>
<organism evidence="2">
    <name type="scientific">marine sediment metagenome</name>
    <dbReference type="NCBI Taxonomy" id="412755"/>
    <lineage>
        <taxon>unclassified sequences</taxon>
        <taxon>metagenomes</taxon>
        <taxon>ecological metagenomes</taxon>
    </lineage>
</organism>